<dbReference type="SUPFAM" id="SSF161084">
    <property type="entry name" value="MAPEG domain-like"/>
    <property type="match status" value="1"/>
</dbReference>
<dbReference type="AlphaFoldDB" id="A0AAD7N905"/>
<dbReference type="EMBL" id="JARJLG010000076">
    <property type="protein sequence ID" value="KAJ7751915.1"/>
    <property type="molecule type" value="Genomic_DNA"/>
</dbReference>
<protein>
    <submittedName>
        <fullName evidence="6">Uncharacterized protein</fullName>
    </submittedName>
</protein>
<dbReference type="PANTHER" id="PTHR35371">
    <property type="entry name" value="INNER MEMBRANE PROTEIN"/>
    <property type="match status" value="1"/>
</dbReference>
<dbReference type="Gene3D" id="1.20.120.550">
    <property type="entry name" value="Membrane associated eicosanoid/glutathione metabolism-like domain"/>
    <property type="match status" value="1"/>
</dbReference>
<evidence type="ECO:0000256" key="4">
    <source>
        <dbReference type="ARBA" id="ARBA00023136"/>
    </source>
</evidence>
<accession>A0AAD7N905</accession>
<evidence type="ECO:0000256" key="1">
    <source>
        <dbReference type="ARBA" id="ARBA00004370"/>
    </source>
</evidence>
<organism evidence="6 7">
    <name type="scientific">Mycena maculata</name>
    <dbReference type="NCBI Taxonomy" id="230809"/>
    <lineage>
        <taxon>Eukaryota</taxon>
        <taxon>Fungi</taxon>
        <taxon>Dikarya</taxon>
        <taxon>Basidiomycota</taxon>
        <taxon>Agaricomycotina</taxon>
        <taxon>Agaricomycetes</taxon>
        <taxon>Agaricomycetidae</taxon>
        <taxon>Agaricales</taxon>
        <taxon>Marasmiineae</taxon>
        <taxon>Mycenaceae</taxon>
        <taxon>Mycena</taxon>
    </lineage>
</organism>
<feature type="transmembrane region" description="Helical" evidence="5">
    <location>
        <begin position="130"/>
        <end position="148"/>
    </location>
</feature>
<evidence type="ECO:0000313" key="6">
    <source>
        <dbReference type="EMBL" id="KAJ7751915.1"/>
    </source>
</evidence>
<comment type="subcellular location">
    <subcellularLocation>
        <location evidence="1">Membrane</location>
    </subcellularLocation>
</comment>
<dbReference type="GO" id="GO:0016020">
    <property type="term" value="C:membrane"/>
    <property type="evidence" value="ECO:0007669"/>
    <property type="project" value="UniProtKB-SubCell"/>
</dbReference>
<sequence length="155" mass="16903">MPSSLATNALSLYSIPAVWATAFVPVMLRSAAIVKVKGYNNVQPRGNVGRVLGDKAVPPAIVAHIERMEGAHLNGNENFPLWAVAVLAGNFAGLDNYTMNVVSITYVCGRILYNFIYINQTTRLHGSLRTLTYFSCLSLPLYLLFAAARKIASQQ</sequence>
<feature type="transmembrane region" description="Helical" evidence="5">
    <location>
        <begin position="6"/>
        <end position="28"/>
    </location>
</feature>
<reference evidence="6" key="1">
    <citation type="submission" date="2023-03" db="EMBL/GenBank/DDBJ databases">
        <title>Massive genome expansion in bonnet fungi (Mycena s.s.) driven by repeated elements and novel gene families across ecological guilds.</title>
        <authorList>
            <consortium name="Lawrence Berkeley National Laboratory"/>
            <person name="Harder C.B."/>
            <person name="Miyauchi S."/>
            <person name="Viragh M."/>
            <person name="Kuo A."/>
            <person name="Thoen E."/>
            <person name="Andreopoulos B."/>
            <person name="Lu D."/>
            <person name="Skrede I."/>
            <person name="Drula E."/>
            <person name="Henrissat B."/>
            <person name="Morin E."/>
            <person name="Kohler A."/>
            <person name="Barry K."/>
            <person name="LaButti K."/>
            <person name="Morin E."/>
            <person name="Salamov A."/>
            <person name="Lipzen A."/>
            <person name="Mereny Z."/>
            <person name="Hegedus B."/>
            <person name="Baldrian P."/>
            <person name="Stursova M."/>
            <person name="Weitz H."/>
            <person name="Taylor A."/>
            <person name="Grigoriev I.V."/>
            <person name="Nagy L.G."/>
            <person name="Martin F."/>
            <person name="Kauserud H."/>
        </authorList>
    </citation>
    <scope>NUCLEOTIDE SEQUENCE</scope>
    <source>
        <strain evidence="6">CBHHK188m</strain>
    </source>
</reference>
<name>A0AAD7N905_9AGAR</name>
<keyword evidence="7" id="KW-1185">Reference proteome</keyword>
<evidence type="ECO:0000256" key="2">
    <source>
        <dbReference type="ARBA" id="ARBA00022692"/>
    </source>
</evidence>
<dbReference type="PANTHER" id="PTHR35371:SF1">
    <property type="entry name" value="BLR7753 PROTEIN"/>
    <property type="match status" value="1"/>
</dbReference>
<dbReference type="InterPro" id="IPR023352">
    <property type="entry name" value="MAPEG-like_dom_sf"/>
</dbReference>
<evidence type="ECO:0000313" key="7">
    <source>
        <dbReference type="Proteomes" id="UP001215280"/>
    </source>
</evidence>
<keyword evidence="2 5" id="KW-0812">Transmembrane</keyword>
<evidence type="ECO:0000256" key="3">
    <source>
        <dbReference type="ARBA" id="ARBA00022989"/>
    </source>
</evidence>
<proteinExistence type="predicted"/>
<dbReference type="Proteomes" id="UP001215280">
    <property type="component" value="Unassembled WGS sequence"/>
</dbReference>
<dbReference type="Pfam" id="PF01124">
    <property type="entry name" value="MAPEG"/>
    <property type="match status" value="1"/>
</dbReference>
<evidence type="ECO:0000256" key="5">
    <source>
        <dbReference type="SAM" id="Phobius"/>
    </source>
</evidence>
<gene>
    <name evidence="6" type="ORF">DFH07DRAFT_887277</name>
</gene>
<keyword evidence="4 5" id="KW-0472">Membrane</keyword>
<keyword evidence="3 5" id="KW-1133">Transmembrane helix</keyword>
<comment type="caution">
    <text evidence="6">The sequence shown here is derived from an EMBL/GenBank/DDBJ whole genome shotgun (WGS) entry which is preliminary data.</text>
</comment>
<dbReference type="InterPro" id="IPR001129">
    <property type="entry name" value="Membr-assoc_MAPEG"/>
</dbReference>